<gene>
    <name evidence="2" type="ORF">DWW10_22810</name>
</gene>
<evidence type="ECO:0000313" key="3">
    <source>
        <dbReference type="Proteomes" id="UP000283850"/>
    </source>
</evidence>
<evidence type="ECO:0000256" key="1">
    <source>
        <dbReference type="ARBA" id="ARBA00022801"/>
    </source>
</evidence>
<keyword evidence="1" id="KW-0378">Hydrolase</keyword>
<dbReference type="Gene3D" id="1.50.10.10">
    <property type="match status" value="1"/>
</dbReference>
<dbReference type="SUPFAM" id="SSF48208">
    <property type="entry name" value="Six-hairpin glycosidases"/>
    <property type="match status" value="1"/>
</dbReference>
<evidence type="ECO:0008006" key="4">
    <source>
        <dbReference type="Google" id="ProtNLM"/>
    </source>
</evidence>
<organism evidence="2 3">
    <name type="scientific">Bacteroides intestinalis</name>
    <dbReference type="NCBI Taxonomy" id="329854"/>
    <lineage>
        <taxon>Bacteria</taxon>
        <taxon>Pseudomonadati</taxon>
        <taxon>Bacteroidota</taxon>
        <taxon>Bacteroidia</taxon>
        <taxon>Bacteroidales</taxon>
        <taxon>Bacteroidaceae</taxon>
        <taxon>Bacteroides</taxon>
    </lineage>
</organism>
<name>A0A412XSW7_9BACE</name>
<dbReference type="EMBL" id="QRZF01000024">
    <property type="protein sequence ID" value="RGV48300.1"/>
    <property type="molecule type" value="Genomic_DNA"/>
</dbReference>
<dbReference type="InterPro" id="IPR052043">
    <property type="entry name" value="PolySaccharide_Degr_Enz"/>
</dbReference>
<dbReference type="GO" id="GO:0005975">
    <property type="term" value="P:carbohydrate metabolic process"/>
    <property type="evidence" value="ECO:0007669"/>
    <property type="project" value="InterPro"/>
</dbReference>
<dbReference type="InterPro" id="IPR008928">
    <property type="entry name" value="6-hairpin_glycosidase_sf"/>
</dbReference>
<dbReference type="PANTHER" id="PTHR33886">
    <property type="entry name" value="UNSATURATED RHAMNOGALACTURONAN HYDROLASE (EUROFUNG)"/>
    <property type="match status" value="1"/>
</dbReference>
<proteinExistence type="predicted"/>
<dbReference type="Pfam" id="PF07470">
    <property type="entry name" value="Glyco_hydro_88"/>
    <property type="match status" value="1"/>
</dbReference>
<dbReference type="AlphaFoldDB" id="A0A412XSW7"/>
<protein>
    <recommendedName>
        <fullName evidence="4">Glycoside hydrolase family 88 protein</fullName>
    </recommendedName>
</protein>
<dbReference type="GO" id="GO:0016787">
    <property type="term" value="F:hydrolase activity"/>
    <property type="evidence" value="ECO:0007669"/>
    <property type="project" value="UniProtKB-KW"/>
</dbReference>
<evidence type="ECO:0000313" key="2">
    <source>
        <dbReference type="EMBL" id="RGV48300.1"/>
    </source>
</evidence>
<sequence>MDAYPFEMAFKVSDGYIPLSEKELNYPLRKEDILKSATLVNDYFMNHYPDVGAPSYVGGKQRDSKMWTRGVYYAGLMAMYAQSPNPKWLKYAVDWGEFHHWKAGVGNASRHADFQCCGQAYLDLYLLDSSRSERKAHIKELIDNMLGTDEIDDWHWVDALFMAMPIFAQIGWIENDNRYFERMYQMYMYTRNNQGGDERCGGKPLLNEQDGLWYRDYRYDSPYMDLVETDKPCYWSRGNGWAYAALARVLHYSPDNMVHKEQYIHDFKLMSEALLKCQRSDGFWSVSLAAASNTGDSRSPGPETSGTALFVAGMAYGINAGILNRKTYLPSVLKGWNALSKIAVRGKDGLLGYVQGAGSQPEHGQPTLKDRTPEFEDFGVGCFLLAAAEVYRLAEN</sequence>
<dbReference type="InterPro" id="IPR012341">
    <property type="entry name" value="6hp_glycosidase-like_sf"/>
</dbReference>
<comment type="caution">
    <text evidence="2">The sequence shown here is derived from an EMBL/GenBank/DDBJ whole genome shotgun (WGS) entry which is preliminary data.</text>
</comment>
<reference evidence="2 3" key="1">
    <citation type="submission" date="2018-08" db="EMBL/GenBank/DDBJ databases">
        <title>A genome reference for cultivated species of the human gut microbiota.</title>
        <authorList>
            <person name="Zou Y."/>
            <person name="Xue W."/>
            <person name="Luo G."/>
        </authorList>
    </citation>
    <scope>NUCLEOTIDE SEQUENCE [LARGE SCALE GENOMIC DNA]</scope>
    <source>
        <strain evidence="2 3">AF14-32</strain>
    </source>
</reference>
<dbReference type="Proteomes" id="UP000283850">
    <property type="component" value="Unassembled WGS sequence"/>
</dbReference>
<dbReference type="InterPro" id="IPR010905">
    <property type="entry name" value="Glyco_hydro_88"/>
</dbReference>
<accession>A0A412XSW7</accession>
<dbReference type="PANTHER" id="PTHR33886:SF8">
    <property type="entry name" value="UNSATURATED RHAMNOGALACTURONAN HYDROLASE (EUROFUNG)"/>
    <property type="match status" value="1"/>
</dbReference>